<reference evidence="1" key="1">
    <citation type="submission" date="2019-02" db="EMBL/GenBank/DDBJ databases">
        <authorList>
            <person name="Gruber-Vodicka R. H."/>
            <person name="Seah K. B. B."/>
        </authorList>
    </citation>
    <scope>NUCLEOTIDE SEQUENCE</scope>
    <source>
        <strain evidence="1">BECK_BZ106</strain>
    </source>
</reference>
<dbReference type="SUPFAM" id="SSF50630">
    <property type="entry name" value="Acid proteases"/>
    <property type="match status" value="1"/>
</dbReference>
<name>A0A450TIR7_9GAMM</name>
<dbReference type="AlphaFoldDB" id="A0A450TIR7"/>
<accession>A0A450TIR7</accession>
<protein>
    <submittedName>
        <fullName evidence="1">Gag-polyprotein putative aspartyl protease</fullName>
    </submittedName>
</protein>
<dbReference type="GO" id="GO:0008233">
    <property type="term" value="F:peptidase activity"/>
    <property type="evidence" value="ECO:0007669"/>
    <property type="project" value="UniProtKB-KW"/>
</dbReference>
<dbReference type="GO" id="GO:0006508">
    <property type="term" value="P:proteolysis"/>
    <property type="evidence" value="ECO:0007669"/>
    <property type="project" value="UniProtKB-KW"/>
</dbReference>
<organism evidence="1">
    <name type="scientific">Candidatus Kentrum sp. FW</name>
    <dbReference type="NCBI Taxonomy" id="2126338"/>
    <lineage>
        <taxon>Bacteria</taxon>
        <taxon>Pseudomonadati</taxon>
        <taxon>Pseudomonadota</taxon>
        <taxon>Gammaproteobacteria</taxon>
        <taxon>Candidatus Kentrum</taxon>
    </lineage>
</organism>
<dbReference type="InterPro" id="IPR021109">
    <property type="entry name" value="Peptidase_aspartic_dom_sf"/>
</dbReference>
<dbReference type="EMBL" id="CAADFD010000127">
    <property type="protein sequence ID" value="VFJ67205.1"/>
    <property type="molecule type" value="Genomic_DNA"/>
</dbReference>
<evidence type="ECO:0000313" key="1">
    <source>
        <dbReference type="EMBL" id="VFJ67205.1"/>
    </source>
</evidence>
<keyword evidence="1" id="KW-0645">Protease</keyword>
<dbReference type="Gene3D" id="2.40.70.10">
    <property type="entry name" value="Acid Proteases"/>
    <property type="match status" value="1"/>
</dbReference>
<keyword evidence="1" id="KW-0378">Hydrolase</keyword>
<gene>
    <name evidence="1" type="ORF">BECKFW1821B_GA0114236_11276</name>
</gene>
<sequence length="135" mass="15436">MLKNSTSFDISKHHIHLEFIVTDIDKVWHSVAGILDTGAPSTEFSDQFLAHMGFLEIKNENTKLTPGLQTQKYGTIELPSITICGHQIRDFKVYVSRFEQSWGIDALIGLDFFRRFRVTIDYDNGVIITSPYEIP</sequence>
<proteinExistence type="predicted"/>
<dbReference type="Pfam" id="PF13650">
    <property type="entry name" value="Asp_protease_2"/>
    <property type="match status" value="1"/>
</dbReference>